<dbReference type="SUPFAM" id="SSF53335">
    <property type="entry name" value="S-adenosyl-L-methionine-dependent methyltransferases"/>
    <property type="match status" value="1"/>
</dbReference>
<organism evidence="5 6">
    <name type="scientific">Stylosanthes scabra</name>
    <dbReference type="NCBI Taxonomy" id="79078"/>
    <lineage>
        <taxon>Eukaryota</taxon>
        <taxon>Viridiplantae</taxon>
        <taxon>Streptophyta</taxon>
        <taxon>Embryophyta</taxon>
        <taxon>Tracheophyta</taxon>
        <taxon>Spermatophyta</taxon>
        <taxon>Magnoliopsida</taxon>
        <taxon>eudicotyledons</taxon>
        <taxon>Gunneridae</taxon>
        <taxon>Pentapetalae</taxon>
        <taxon>rosids</taxon>
        <taxon>fabids</taxon>
        <taxon>Fabales</taxon>
        <taxon>Fabaceae</taxon>
        <taxon>Papilionoideae</taxon>
        <taxon>50 kb inversion clade</taxon>
        <taxon>dalbergioids sensu lato</taxon>
        <taxon>Dalbergieae</taxon>
        <taxon>Pterocarpus clade</taxon>
        <taxon>Stylosanthes</taxon>
    </lineage>
</organism>
<dbReference type="InterPro" id="IPR050390">
    <property type="entry name" value="C5-Methyltransferase"/>
</dbReference>
<dbReference type="PANTHER" id="PTHR10629">
    <property type="entry name" value="CYTOSINE-SPECIFIC METHYLTRANSFERASE"/>
    <property type="match status" value="1"/>
</dbReference>
<comment type="caution">
    <text evidence="5">The sequence shown here is derived from an EMBL/GenBank/DDBJ whole genome shotgun (WGS) entry which is preliminary data.</text>
</comment>
<dbReference type="EC" id="2.1.1.37" evidence="1"/>
<dbReference type="Proteomes" id="UP001341840">
    <property type="component" value="Unassembled WGS sequence"/>
</dbReference>
<accession>A0ABU6ZDN7</accession>
<dbReference type="Gene3D" id="3.90.120.10">
    <property type="entry name" value="DNA Methylase, subunit A, domain 2"/>
    <property type="match status" value="1"/>
</dbReference>
<keyword evidence="2 5" id="KW-0489">Methyltransferase</keyword>
<evidence type="ECO:0000313" key="5">
    <source>
        <dbReference type="EMBL" id="MED6220065.1"/>
    </source>
</evidence>
<gene>
    <name evidence="5" type="primary">CMT2_1</name>
    <name evidence="5" type="ORF">PIB30_041453</name>
</gene>
<dbReference type="InterPro" id="IPR029063">
    <property type="entry name" value="SAM-dependent_MTases_sf"/>
</dbReference>
<dbReference type="Pfam" id="PF00145">
    <property type="entry name" value="DNA_methylase"/>
    <property type="match status" value="1"/>
</dbReference>
<keyword evidence="3 5" id="KW-0808">Transferase</keyword>
<proteinExistence type="predicted"/>
<protein>
    <recommendedName>
        <fullName evidence="1">DNA (cytosine-5-)-methyltransferase</fullName>
        <ecNumber evidence="1">2.1.1.37</ecNumber>
    </recommendedName>
</protein>
<dbReference type="GO" id="GO:0032259">
    <property type="term" value="P:methylation"/>
    <property type="evidence" value="ECO:0007669"/>
    <property type="project" value="UniProtKB-KW"/>
</dbReference>
<evidence type="ECO:0000256" key="4">
    <source>
        <dbReference type="ARBA" id="ARBA00022691"/>
    </source>
</evidence>
<evidence type="ECO:0000313" key="6">
    <source>
        <dbReference type="Proteomes" id="UP001341840"/>
    </source>
</evidence>
<sequence>MDIVKYLKPKYVLMENVVDILKLDHGSLGRYALSRLVHMNYQARLGMVAAGCYGLPQFRLRVFLWGAHPSEVLPQFPLPTHDVIVSYWPPTEFERNTVAYDEGQPRELEKAIILQDAISDLPAVSNHETCEEIPYTNPPETEFQRYIRSTKYGNSATP</sequence>
<dbReference type="EMBL" id="JASCZI010272090">
    <property type="protein sequence ID" value="MED6220065.1"/>
    <property type="molecule type" value="Genomic_DNA"/>
</dbReference>
<reference evidence="5 6" key="1">
    <citation type="journal article" date="2023" name="Plants (Basel)">
        <title>Bridging the Gap: Combining Genomics and Transcriptomics Approaches to Understand Stylosanthes scabra, an Orphan Legume from the Brazilian Caatinga.</title>
        <authorList>
            <person name="Ferreira-Neto J.R.C."/>
            <person name="da Silva M.D."/>
            <person name="Binneck E."/>
            <person name="de Melo N.F."/>
            <person name="da Silva R.H."/>
            <person name="de Melo A.L.T.M."/>
            <person name="Pandolfi V."/>
            <person name="Bustamante F.O."/>
            <person name="Brasileiro-Vidal A.C."/>
            <person name="Benko-Iseppon A.M."/>
        </authorList>
    </citation>
    <scope>NUCLEOTIDE SEQUENCE [LARGE SCALE GENOMIC DNA]</scope>
    <source>
        <tissue evidence="5">Leaves</tissue>
    </source>
</reference>
<dbReference type="InterPro" id="IPR001525">
    <property type="entry name" value="C5_MeTfrase"/>
</dbReference>
<dbReference type="Gene3D" id="3.40.50.150">
    <property type="entry name" value="Vaccinia Virus protein VP39"/>
    <property type="match status" value="1"/>
</dbReference>
<name>A0ABU6ZDN7_9FABA</name>
<evidence type="ECO:0000256" key="3">
    <source>
        <dbReference type="ARBA" id="ARBA00022679"/>
    </source>
</evidence>
<keyword evidence="4" id="KW-0949">S-adenosyl-L-methionine</keyword>
<dbReference type="PANTHER" id="PTHR10629:SF34">
    <property type="entry name" value="DNA (CYTOSINE-5)-METHYLTRANSFERASE CMT2"/>
    <property type="match status" value="1"/>
</dbReference>
<evidence type="ECO:0000256" key="2">
    <source>
        <dbReference type="ARBA" id="ARBA00022603"/>
    </source>
</evidence>
<dbReference type="PRINTS" id="PR00105">
    <property type="entry name" value="C5METTRFRASE"/>
</dbReference>
<keyword evidence="6" id="KW-1185">Reference proteome</keyword>
<evidence type="ECO:0000256" key="1">
    <source>
        <dbReference type="ARBA" id="ARBA00011975"/>
    </source>
</evidence>
<dbReference type="GO" id="GO:0003886">
    <property type="term" value="F:DNA (cytosine-5-)-methyltransferase activity"/>
    <property type="evidence" value="ECO:0007669"/>
    <property type="project" value="UniProtKB-EC"/>
</dbReference>